<dbReference type="EC" id="2.6.1.9" evidence="9"/>
<evidence type="ECO:0000256" key="1">
    <source>
        <dbReference type="ARBA" id="ARBA00001933"/>
    </source>
</evidence>
<protein>
    <recommendedName>
        <fullName evidence="9">Histidinol-phosphate aminotransferase</fullName>
        <ecNumber evidence="9">2.6.1.9</ecNumber>
    </recommendedName>
    <alternativeName>
        <fullName evidence="9">Imidazole acetol-phosphate transaminase</fullName>
    </alternativeName>
</protein>
<comment type="pathway">
    <text evidence="2 9">Amino-acid biosynthesis; L-histidine biosynthesis; L-histidine from 5-phospho-alpha-D-ribose 1-diphosphate: step 7/9.</text>
</comment>
<comment type="similarity">
    <text evidence="3 9">Belongs to the class-II pyridoxal-phosphate-dependent aminotransferase family. Histidinol-phosphate aminotransferase subfamily.</text>
</comment>
<evidence type="ECO:0000313" key="12">
    <source>
        <dbReference type="Proteomes" id="UP000290191"/>
    </source>
</evidence>
<dbReference type="Gene3D" id="3.90.1150.10">
    <property type="entry name" value="Aspartate Aminotransferase, domain 1"/>
    <property type="match status" value="1"/>
</dbReference>
<dbReference type="RefSeq" id="WP_129081518.1">
    <property type="nucleotide sequence ID" value="NZ_CP041070.1"/>
</dbReference>
<dbReference type="NCBIfam" id="TIGR01141">
    <property type="entry name" value="hisC"/>
    <property type="match status" value="1"/>
</dbReference>
<dbReference type="PROSITE" id="PS00599">
    <property type="entry name" value="AA_TRANSFER_CLASS_2"/>
    <property type="match status" value="1"/>
</dbReference>
<evidence type="ECO:0000256" key="7">
    <source>
        <dbReference type="ARBA" id="ARBA00022898"/>
    </source>
</evidence>
<reference evidence="11 12" key="1">
    <citation type="submission" date="2017-10" db="EMBL/GenBank/DDBJ databases">
        <title>Genomics of the genus Arcobacter.</title>
        <authorList>
            <person name="Perez-Cataluna A."/>
            <person name="Figueras M.J."/>
        </authorList>
    </citation>
    <scope>NUCLEOTIDE SEQUENCE [LARGE SCALE GENOMIC DNA]</scope>
    <source>
        <strain evidence="11 12">DSM 24636</strain>
    </source>
</reference>
<comment type="catalytic activity">
    <reaction evidence="8 9">
        <text>L-histidinol phosphate + 2-oxoglutarate = 3-(imidazol-4-yl)-2-oxopropyl phosphate + L-glutamate</text>
        <dbReference type="Rhea" id="RHEA:23744"/>
        <dbReference type="ChEBI" id="CHEBI:16810"/>
        <dbReference type="ChEBI" id="CHEBI:29985"/>
        <dbReference type="ChEBI" id="CHEBI:57766"/>
        <dbReference type="ChEBI" id="CHEBI:57980"/>
        <dbReference type="EC" id="2.6.1.9"/>
    </reaction>
</comment>
<dbReference type="Proteomes" id="UP000290191">
    <property type="component" value="Unassembled WGS sequence"/>
</dbReference>
<dbReference type="InterPro" id="IPR050106">
    <property type="entry name" value="HistidinolP_aminotransfase"/>
</dbReference>
<dbReference type="InterPro" id="IPR004839">
    <property type="entry name" value="Aminotransferase_I/II_large"/>
</dbReference>
<dbReference type="InterPro" id="IPR001917">
    <property type="entry name" value="Aminotrans_II_pyridoxalP_BS"/>
</dbReference>
<evidence type="ECO:0000259" key="10">
    <source>
        <dbReference type="Pfam" id="PF00155"/>
    </source>
</evidence>
<dbReference type="GO" id="GO:0000105">
    <property type="term" value="P:L-histidine biosynthetic process"/>
    <property type="evidence" value="ECO:0007669"/>
    <property type="project" value="UniProtKB-UniRule"/>
</dbReference>
<evidence type="ECO:0000256" key="9">
    <source>
        <dbReference type="HAMAP-Rule" id="MF_01023"/>
    </source>
</evidence>
<dbReference type="HAMAP" id="MF_01023">
    <property type="entry name" value="HisC_aminotrans_2"/>
    <property type="match status" value="1"/>
</dbReference>
<keyword evidence="5 9" id="KW-0032">Aminotransferase</keyword>
<dbReference type="InterPro" id="IPR015424">
    <property type="entry name" value="PyrdxlP-dep_Trfase"/>
</dbReference>
<dbReference type="GO" id="GO:0030170">
    <property type="term" value="F:pyridoxal phosphate binding"/>
    <property type="evidence" value="ECO:0007669"/>
    <property type="project" value="InterPro"/>
</dbReference>
<sequence length="369" mass="42342">MKFNKLLENCKIYEAGKPIELVVREYGVKQEDIIKLASNENPYGTSTKVVKKIQELAKNMFMYPDDSMYELKEALGEKFDVNSKNVIIGAGSDQIIEFLIKAKCSENSKILMAKTTFAMYEIYGRQEGCVALKTEDGMHNLEQFEALYKEHNPEMIFLCIPNNPLGECLDKEEVYKFLEKVSSETLIVVDGAYQEYAAYKDPKKRIDPKELITKFPNAVYLGTFSKAYALGGMRVGYGIGDEAIIKTLYKLRPPFNITTLSLAAAIEALKDQEFVNECIKLNFKEMKRYEEYAKKKGFSYIESYTNFITFKFENKYISSDVAQKLLERGIIVRDLKSYSVNAIRITIGREDQNTKVFKVLDEVLDELKK</sequence>
<keyword evidence="9" id="KW-0028">Amino-acid biosynthesis</keyword>
<dbReference type="GO" id="GO:0004400">
    <property type="term" value="F:histidinol-phosphate transaminase activity"/>
    <property type="evidence" value="ECO:0007669"/>
    <property type="project" value="UniProtKB-UniRule"/>
</dbReference>
<keyword evidence="6 9" id="KW-0808">Transferase</keyword>
<evidence type="ECO:0000313" key="11">
    <source>
        <dbReference type="EMBL" id="RXJ64248.1"/>
    </source>
</evidence>
<keyword evidence="7 9" id="KW-0663">Pyridoxal phosphate</keyword>
<dbReference type="PANTHER" id="PTHR43643">
    <property type="entry name" value="HISTIDINOL-PHOSPHATE AMINOTRANSFERASE 2"/>
    <property type="match status" value="1"/>
</dbReference>
<dbReference type="Pfam" id="PF00155">
    <property type="entry name" value="Aminotran_1_2"/>
    <property type="match status" value="1"/>
</dbReference>
<proteinExistence type="inferred from homology"/>
<evidence type="ECO:0000256" key="5">
    <source>
        <dbReference type="ARBA" id="ARBA00022576"/>
    </source>
</evidence>
<dbReference type="InterPro" id="IPR015421">
    <property type="entry name" value="PyrdxlP-dep_Trfase_major"/>
</dbReference>
<comment type="cofactor">
    <cofactor evidence="1 9">
        <name>pyridoxal 5'-phosphate</name>
        <dbReference type="ChEBI" id="CHEBI:597326"/>
    </cofactor>
</comment>
<keyword evidence="12" id="KW-1185">Reference proteome</keyword>
<evidence type="ECO:0000256" key="8">
    <source>
        <dbReference type="ARBA" id="ARBA00047481"/>
    </source>
</evidence>
<evidence type="ECO:0000256" key="6">
    <source>
        <dbReference type="ARBA" id="ARBA00022679"/>
    </source>
</evidence>
<dbReference type="UniPathway" id="UPA00031">
    <property type="reaction ID" value="UER00012"/>
</dbReference>
<dbReference type="SUPFAM" id="SSF53383">
    <property type="entry name" value="PLP-dependent transferases"/>
    <property type="match status" value="1"/>
</dbReference>
<feature type="domain" description="Aminotransferase class I/classII large" evidence="10">
    <location>
        <begin position="32"/>
        <end position="356"/>
    </location>
</feature>
<dbReference type="CDD" id="cd00609">
    <property type="entry name" value="AAT_like"/>
    <property type="match status" value="1"/>
</dbReference>
<evidence type="ECO:0000256" key="3">
    <source>
        <dbReference type="ARBA" id="ARBA00007970"/>
    </source>
</evidence>
<dbReference type="Gene3D" id="3.40.640.10">
    <property type="entry name" value="Type I PLP-dependent aspartate aminotransferase-like (Major domain)"/>
    <property type="match status" value="1"/>
</dbReference>
<dbReference type="AlphaFoldDB" id="A0A4V1LQC8"/>
<dbReference type="EMBL" id="PDKO01000002">
    <property type="protein sequence ID" value="RXJ64248.1"/>
    <property type="molecule type" value="Genomic_DNA"/>
</dbReference>
<gene>
    <name evidence="9" type="primary">hisC</name>
    <name evidence="11" type="ORF">CRV06_04525</name>
</gene>
<dbReference type="InterPro" id="IPR015422">
    <property type="entry name" value="PyrdxlP-dep_Trfase_small"/>
</dbReference>
<comment type="subunit">
    <text evidence="4 9">Homodimer.</text>
</comment>
<comment type="caution">
    <text evidence="11">The sequence shown here is derived from an EMBL/GenBank/DDBJ whole genome shotgun (WGS) entry which is preliminary data.</text>
</comment>
<name>A0A4V1LQC8_9BACT</name>
<evidence type="ECO:0000256" key="4">
    <source>
        <dbReference type="ARBA" id="ARBA00011738"/>
    </source>
</evidence>
<organism evidence="11 12">
    <name type="scientific">Halarcobacter anaerophilus</name>
    <dbReference type="NCBI Taxonomy" id="877500"/>
    <lineage>
        <taxon>Bacteria</taxon>
        <taxon>Pseudomonadati</taxon>
        <taxon>Campylobacterota</taxon>
        <taxon>Epsilonproteobacteria</taxon>
        <taxon>Campylobacterales</taxon>
        <taxon>Arcobacteraceae</taxon>
        <taxon>Halarcobacter</taxon>
    </lineage>
</organism>
<dbReference type="STRING" id="877500.GCA_000935065_01351"/>
<dbReference type="OrthoDB" id="9813612at2"/>
<keyword evidence="9" id="KW-0368">Histidine biosynthesis</keyword>
<accession>A0A4V1LQC8</accession>
<feature type="modified residue" description="N6-(pyridoxal phosphate)lysine" evidence="9">
    <location>
        <position position="226"/>
    </location>
</feature>
<dbReference type="InterPro" id="IPR005861">
    <property type="entry name" value="HisP_aminotrans"/>
</dbReference>
<dbReference type="PANTHER" id="PTHR43643:SF3">
    <property type="entry name" value="HISTIDINOL-PHOSPHATE AMINOTRANSFERASE"/>
    <property type="match status" value="1"/>
</dbReference>
<evidence type="ECO:0000256" key="2">
    <source>
        <dbReference type="ARBA" id="ARBA00005011"/>
    </source>
</evidence>